<dbReference type="Proteomes" id="UP000183832">
    <property type="component" value="Unassembled WGS sequence"/>
</dbReference>
<sequence length="195" mass="22802">MYVHLFGIQVDIRGHDIKRICRIALGIPRHVKSLTPVDLWLFTSLCHNIFRKSPQKGLAQENLIVKSQEPENLFRKSLWQLKLQIKLKIFRSALNEKFTITMKSSDMLLLIWGNNKSLLIINNRKTTLIISLKLLENVKKEGGKWFLFRKIFANTRSLKELHEFASTIMKVRSCLNNRKKVNDVRQTSIVTALKY</sequence>
<name>A0A1J1HLH1_9DIPT</name>
<protein>
    <submittedName>
        <fullName evidence="1">CLUMA_CG002704, isoform A</fullName>
    </submittedName>
</protein>
<evidence type="ECO:0000313" key="1">
    <source>
        <dbReference type="EMBL" id="CRK88912.1"/>
    </source>
</evidence>
<reference evidence="1 2" key="1">
    <citation type="submission" date="2015-04" db="EMBL/GenBank/DDBJ databases">
        <authorList>
            <person name="Syromyatnikov M.Y."/>
            <person name="Popov V.N."/>
        </authorList>
    </citation>
    <scope>NUCLEOTIDE SEQUENCE [LARGE SCALE GENOMIC DNA]</scope>
</reference>
<dbReference type="EMBL" id="CVRI01000010">
    <property type="protein sequence ID" value="CRK88912.1"/>
    <property type="molecule type" value="Genomic_DNA"/>
</dbReference>
<evidence type="ECO:0000313" key="2">
    <source>
        <dbReference type="Proteomes" id="UP000183832"/>
    </source>
</evidence>
<gene>
    <name evidence="1" type="ORF">CLUMA_CG002704</name>
</gene>
<proteinExistence type="predicted"/>
<accession>A0A1J1HLH1</accession>
<organism evidence="1 2">
    <name type="scientific">Clunio marinus</name>
    <dbReference type="NCBI Taxonomy" id="568069"/>
    <lineage>
        <taxon>Eukaryota</taxon>
        <taxon>Metazoa</taxon>
        <taxon>Ecdysozoa</taxon>
        <taxon>Arthropoda</taxon>
        <taxon>Hexapoda</taxon>
        <taxon>Insecta</taxon>
        <taxon>Pterygota</taxon>
        <taxon>Neoptera</taxon>
        <taxon>Endopterygota</taxon>
        <taxon>Diptera</taxon>
        <taxon>Nematocera</taxon>
        <taxon>Chironomoidea</taxon>
        <taxon>Chironomidae</taxon>
        <taxon>Clunio</taxon>
    </lineage>
</organism>
<keyword evidence="2" id="KW-1185">Reference proteome</keyword>
<dbReference type="AlphaFoldDB" id="A0A1J1HLH1"/>